<name>A0A423PWV1_9GAMM</name>
<keyword evidence="4 5" id="KW-0067">ATP-binding</keyword>
<keyword evidence="8" id="KW-1185">Reference proteome</keyword>
<comment type="subcellular location">
    <subcellularLocation>
        <location evidence="5">Cell inner membrane</location>
        <topology evidence="5">Peripheral membrane protein</topology>
    </subcellularLocation>
</comment>
<dbReference type="GO" id="GO:0005524">
    <property type="term" value="F:ATP binding"/>
    <property type="evidence" value="ECO:0007669"/>
    <property type="project" value="UniProtKB-UniRule"/>
</dbReference>
<evidence type="ECO:0000313" key="7">
    <source>
        <dbReference type="EMBL" id="ROO30031.1"/>
    </source>
</evidence>
<comment type="similarity">
    <text evidence="1 5">Belongs to the ABC transporter superfamily.</text>
</comment>
<dbReference type="PANTHER" id="PTHR43869">
    <property type="entry name" value="GLYCINE BETAINE/PROLINE BETAINE TRANSPORT SYSTEM ATP-BINDING PROTEIN PROV"/>
    <property type="match status" value="1"/>
</dbReference>
<dbReference type="SMART" id="SM00382">
    <property type="entry name" value="AAA"/>
    <property type="match status" value="1"/>
</dbReference>
<dbReference type="EC" id="7.6.2.9" evidence="5"/>
<evidence type="ECO:0000256" key="4">
    <source>
        <dbReference type="ARBA" id="ARBA00022840"/>
    </source>
</evidence>
<dbReference type="Proteomes" id="UP000285310">
    <property type="component" value="Unassembled WGS sequence"/>
</dbReference>
<dbReference type="GO" id="GO:0015418">
    <property type="term" value="F:ABC-type quaternary ammonium compound transporting activity"/>
    <property type="evidence" value="ECO:0007669"/>
    <property type="project" value="UniProtKB-EC"/>
</dbReference>
<evidence type="ECO:0000259" key="6">
    <source>
        <dbReference type="PROSITE" id="PS50893"/>
    </source>
</evidence>
<evidence type="ECO:0000256" key="5">
    <source>
        <dbReference type="RuleBase" id="RU369116"/>
    </source>
</evidence>
<keyword evidence="2 5" id="KW-0813">Transport</keyword>
<dbReference type="AlphaFoldDB" id="A0A423PWV1"/>
<gene>
    <name evidence="7" type="ORF">SAJA_05180</name>
</gene>
<keyword evidence="5" id="KW-0472">Membrane</keyword>
<dbReference type="InterPro" id="IPR003439">
    <property type="entry name" value="ABC_transporter-like_ATP-bd"/>
</dbReference>
<dbReference type="InterPro" id="IPR017871">
    <property type="entry name" value="ABC_transporter-like_CS"/>
</dbReference>
<dbReference type="InterPro" id="IPR046342">
    <property type="entry name" value="CBS_dom_sf"/>
</dbReference>
<dbReference type="InterPro" id="IPR027417">
    <property type="entry name" value="P-loop_NTPase"/>
</dbReference>
<dbReference type="InterPro" id="IPR005892">
    <property type="entry name" value="Gly-betaine_transp_ATP-bd"/>
</dbReference>
<dbReference type="NCBIfam" id="NF007480">
    <property type="entry name" value="PRK10070.1"/>
    <property type="match status" value="1"/>
</dbReference>
<dbReference type="GO" id="GO:0006865">
    <property type="term" value="P:amino acid transport"/>
    <property type="evidence" value="ECO:0007669"/>
    <property type="project" value="UniProtKB-UniRule"/>
</dbReference>
<dbReference type="GO" id="GO:0016887">
    <property type="term" value="F:ATP hydrolysis activity"/>
    <property type="evidence" value="ECO:0007669"/>
    <property type="project" value="UniProtKB-UniRule"/>
</dbReference>
<keyword evidence="5" id="KW-0997">Cell inner membrane</keyword>
<evidence type="ECO:0000256" key="2">
    <source>
        <dbReference type="ARBA" id="ARBA00022448"/>
    </source>
</evidence>
<dbReference type="PROSITE" id="PS50893">
    <property type="entry name" value="ABC_TRANSPORTER_2"/>
    <property type="match status" value="1"/>
</dbReference>
<dbReference type="Gene3D" id="3.40.50.300">
    <property type="entry name" value="P-loop containing nucleotide triphosphate hydrolases"/>
    <property type="match status" value="1"/>
</dbReference>
<evidence type="ECO:0000313" key="8">
    <source>
        <dbReference type="Proteomes" id="UP000285310"/>
    </source>
</evidence>
<feature type="domain" description="ABC transporter" evidence="6">
    <location>
        <begin position="5"/>
        <end position="265"/>
    </location>
</feature>
<dbReference type="Gene3D" id="3.10.580.10">
    <property type="entry name" value="CBS-domain"/>
    <property type="match status" value="1"/>
</dbReference>
<comment type="caution">
    <text evidence="7">The sequence shown here is derived from an EMBL/GenBank/DDBJ whole genome shotgun (WGS) entry which is preliminary data.</text>
</comment>
<dbReference type="NCBIfam" id="TIGR01186">
    <property type="entry name" value="proV"/>
    <property type="match status" value="1"/>
</dbReference>
<proteinExistence type="inferred from homology"/>
<keyword evidence="5" id="KW-1003">Cell membrane</keyword>
<dbReference type="InterPro" id="IPR051921">
    <property type="entry name" value="ABC_osmolyte_uptake_ATP-bind"/>
</dbReference>
<comment type="catalytic activity">
    <reaction evidence="5">
        <text>a quaternary ammonium(out) + ATP + H2O = a quaternary ammonium(in) + ADP + phosphate + H(+)</text>
        <dbReference type="Rhea" id="RHEA:11036"/>
        <dbReference type="ChEBI" id="CHEBI:15377"/>
        <dbReference type="ChEBI" id="CHEBI:15378"/>
        <dbReference type="ChEBI" id="CHEBI:30616"/>
        <dbReference type="ChEBI" id="CHEBI:35267"/>
        <dbReference type="ChEBI" id="CHEBI:43474"/>
        <dbReference type="ChEBI" id="CHEBI:456216"/>
    </reaction>
</comment>
<protein>
    <recommendedName>
        <fullName evidence="5">Quaternary amine transport ATP-binding protein</fullName>
        <ecNumber evidence="5">7.6.2.9</ecNumber>
    </recommendedName>
</protein>
<dbReference type="RefSeq" id="WP_123657576.1">
    <property type="nucleotide sequence ID" value="NZ_AYKG01000012.1"/>
</dbReference>
<reference evidence="7 8" key="1">
    <citation type="submission" date="2013-10" db="EMBL/GenBank/DDBJ databases">
        <title>Salinisphaera japonica YTM-1 Genome Sequencing.</title>
        <authorList>
            <person name="Lai Q."/>
            <person name="Li C."/>
            <person name="Shao Z."/>
        </authorList>
    </citation>
    <scope>NUCLEOTIDE SEQUENCE [LARGE SCALE GENOMIC DNA]</scope>
    <source>
        <strain evidence="7 8">YTM-1</strain>
    </source>
</reference>
<dbReference type="OrthoDB" id="9802264at2"/>
<dbReference type="EMBL" id="AYKG01000012">
    <property type="protein sequence ID" value="ROO30031.1"/>
    <property type="molecule type" value="Genomic_DNA"/>
</dbReference>
<comment type="subunit">
    <text evidence="5">The complex is probably composed of two ATP-binding proteins, two transmembrane proteins and a solute-binding protein.</text>
</comment>
<dbReference type="SUPFAM" id="SSF52540">
    <property type="entry name" value="P-loop containing nucleoside triphosphate hydrolases"/>
    <property type="match status" value="1"/>
</dbReference>
<evidence type="ECO:0000256" key="1">
    <source>
        <dbReference type="ARBA" id="ARBA00005417"/>
    </source>
</evidence>
<dbReference type="FunFam" id="3.40.50.300:FF:000201">
    <property type="entry name" value="Glycine betaine/L-proline ABC transporter ATP-binding protein"/>
    <property type="match status" value="1"/>
</dbReference>
<evidence type="ECO:0000256" key="3">
    <source>
        <dbReference type="ARBA" id="ARBA00022741"/>
    </source>
</evidence>
<organism evidence="7 8">
    <name type="scientific">Salinisphaera japonica YTM-1</name>
    <dbReference type="NCBI Taxonomy" id="1209778"/>
    <lineage>
        <taxon>Bacteria</taxon>
        <taxon>Pseudomonadati</taxon>
        <taxon>Pseudomonadota</taxon>
        <taxon>Gammaproteobacteria</taxon>
        <taxon>Salinisphaerales</taxon>
        <taxon>Salinisphaeraceae</taxon>
        <taxon>Salinisphaera</taxon>
    </lineage>
</organism>
<dbReference type="PANTHER" id="PTHR43869:SF1">
    <property type="entry name" value="GLYCINE BETAINE_PROLINE BETAINE TRANSPORT SYSTEM ATP-BINDING PROTEIN PROV"/>
    <property type="match status" value="1"/>
</dbReference>
<sequence length="415" mass="45388">MDAKLKVENVYKIFGAQPKRAMTRVRKGQGKDEIFAETGMTVGVNNASFDINEGEIFVIMGLSGSGKSTMVRMLNRLIDPTSGSVKIDGRDIVAMSRRDLIALRRREISMVFQSFALMPHQSVLENTAFGLATAGVGRSEREAAARKALEAVGLGANAESFPDELSGGMKQRVGLARALAVNPSILLMDEAFSALDPLIRTEMQDELLRLQSEQARTVVFITHDLDEAMRVGDRIAIMQAGEVVQVGTPEEIVRHPANDYVRSFFRDVNVSHVFTAGDIARRDQVTIVDRPGMSLRAALSRLDQHDRENAVVHDRHKRYLGTVSADSLKRCIREIGPEAEGRIETAFIEAVPALAADTPLDDLLAPVASAPFPVVIVDGEGDYYGTVSRSVLLHALNRSEEQPGESTPQTEAEHV</sequence>
<dbReference type="FunCoup" id="A0A423PWV1">
    <property type="interactions" value="167"/>
</dbReference>
<accession>A0A423PWV1</accession>
<dbReference type="GO" id="GO:0005886">
    <property type="term" value="C:plasma membrane"/>
    <property type="evidence" value="ECO:0007669"/>
    <property type="project" value="UniProtKB-SubCell"/>
</dbReference>
<dbReference type="GO" id="GO:0006970">
    <property type="term" value="P:response to osmotic stress"/>
    <property type="evidence" value="ECO:0007669"/>
    <property type="project" value="UniProtKB-ARBA"/>
</dbReference>
<dbReference type="InterPro" id="IPR003593">
    <property type="entry name" value="AAA+_ATPase"/>
</dbReference>
<dbReference type="PROSITE" id="PS00211">
    <property type="entry name" value="ABC_TRANSPORTER_1"/>
    <property type="match status" value="1"/>
</dbReference>
<dbReference type="CDD" id="cd03294">
    <property type="entry name" value="ABC_Pro_Gly_Betaine"/>
    <property type="match status" value="1"/>
</dbReference>
<keyword evidence="3 5" id="KW-0547">Nucleotide-binding</keyword>
<dbReference type="Pfam" id="PF00005">
    <property type="entry name" value="ABC_tran"/>
    <property type="match status" value="1"/>
</dbReference>
<dbReference type="GO" id="GO:0031460">
    <property type="term" value="P:glycine betaine transport"/>
    <property type="evidence" value="ECO:0007669"/>
    <property type="project" value="InterPro"/>
</dbReference>
<dbReference type="SUPFAM" id="SSF54631">
    <property type="entry name" value="CBS-domain pair"/>
    <property type="match status" value="1"/>
</dbReference>
<dbReference type="InParanoid" id="A0A423PWV1"/>